<dbReference type="EMBL" id="GU942973">
    <property type="protein sequence ID" value="ADD93250.1"/>
    <property type="molecule type" value="Genomic_DNA"/>
</dbReference>
<keyword evidence="1" id="KW-0472">Membrane</keyword>
<reference evidence="2" key="1">
    <citation type="journal article" date="2010" name="ISME J.">
        <title>Metagenome of the Mediterranean deep chlorophyll maximum studied by direct and fosmid library 454 pyrosequencing.</title>
        <authorList>
            <person name="Ghai R."/>
            <person name="Martin-Cuadrado A.B."/>
            <person name="Molto A.G."/>
            <person name="Heredia I.G."/>
            <person name="Cabrera R."/>
            <person name="Martin J."/>
            <person name="Verdu M."/>
            <person name="Deschamps P."/>
            <person name="Moreira D."/>
            <person name="Lopez-Garcia P."/>
            <person name="Mira A."/>
            <person name="Rodriguez-Valera F."/>
        </authorList>
    </citation>
    <scope>NUCLEOTIDE SEQUENCE</scope>
</reference>
<accession>D6PBZ9</accession>
<keyword evidence="1" id="KW-0812">Transmembrane</keyword>
<feature type="transmembrane region" description="Helical" evidence="1">
    <location>
        <begin position="53"/>
        <end position="72"/>
    </location>
</feature>
<sequence>MHRFFDVATLLGLVMHPPSVAVERLLYGTGVGLLLGIGFGLQTGRSFGSTSLALELFIVLAVGCFVLGWMLGNGSGPLARWFSHETEDAMAKRVRSDIEEVHRSEDVTAKWAEMEAKVLTEDLGEEA</sequence>
<name>D6PBZ9_9ARCH</name>
<keyword evidence="1" id="KW-1133">Transmembrane helix</keyword>
<feature type="transmembrane region" description="Helical" evidence="1">
    <location>
        <begin position="25"/>
        <end position="41"/>
    </location>
</feature>
<evidence type="ECO:0000313" key="2">
    <source>
        <dbReference type="EMBL" id="ADD93250.1"/>
    </source>
</evidence>
<dbReference type="AlphaFoldDB" id="D6PBZ9"/>
<proteinExistence type="predicted"/>
<evidence type="ECO:0000256" key="1">
    <source>
        <dbReference type="SAM" id="Phobius"/>
    </source>
</evidence>
<organism evidence="2">
    <name type="scientific">uncultured archaeon MedDCM-OCT-S08-C82</name>
    <dbReference type="NCBI Taxonomy" id="743099"/>
    <lineage>
        <taxon>Archaea</taxon>
        <taxon>environmental samples</taxon>
    </lineage>
</organism>
<protein>
    <submittedName>
        <fullName evidence="2">Uncharacterized protein</fullName>
    </submittedName>
</protein>